<evidence type="ECO:0000313" key="4">
    <source>
        <dbReference type="Proteomes" id="UP001295740"/>
    </source>
</evidence>
<dbReference type="Gene3D" id="1.25.40.990">
    <property type="match status" value="1"/>
</dbReference>
<feature type="compositionally biased region" description="Basic and acidic residues" evidence="1">
    <location>
        <begin position="1197"/>
        <end position="1208"/>
    </location>
</feature>
<feature type="compositionally biased region" description="Low complexity" evidence="1">
    <location>
        <begin position="1254"/>
        <end position="1268"/>
    </location>
</feature>
<feature type="compositionally biased region" description="Basic and acidic residues" evidence="1">
    <location>
        <begin position="1177"/>
        <end position="1188"/>
    </location>
</feature>
<name>A0AAI8VMT9_9PEZI</name>
<dbReference type="PANTHER" id="PTHR12436:SF3">
    <property type="entry name" value="GERMINAL-CENTER ASSOCIATED NUCLEAR PROTEIN"/>
    <property type="match status" value="1"/>
</dbReference>
<feature type="region of interest" description="Disordered" evidence="1">
    <location>
        <begin position="1320"/>
        <end position="1412"/>
    </location>
</feature>
<evidence type="ECO:0000313" key="3">
    <source>
        <dbReference type="EMBL" id="CAJ2507210.1"/>
    </source>
</evidence>
<feature type="compositionally biased region" description="Low complexity" evidence="1">
    <location>
        <begin position="704"/>
        <end position="718"/>
    </location>
</feature>
<feature type="compositionally biased region" description="Polar residues" evidence="1">
    <location>
        <begin position="117"/>
        <end position="132"/>
    </location>
</feature>
<feature type="compositionally biased region" description="Polar residues" evidence="1">
    <location>
        <begin position="780"/>
        <end position="793"/>
    </location>
</feature>
<reference evidence="3" key="1">
    <citation type="submission" date="2023-10" db="EMBL/GenBank/DDBJ databases">
        <authorList>
            <person name="Hackl T."/>
        </authorList>
    </citation>
    <scope>NUCLEOTIDE SEQUENCE</scope>
</reference>
<dbReference type="PANTHER" id="PTHR12436">
    <property type="entry name" value="80 KDA MCM3-ASSOCIATED PROTEIN"/>
    <property type="match status" value="1"/>
</dbReference>
<feature type="compositionally biased region" description="Low complexity" evidence="1">
    <location>
        <begin position="761"/>
        <end position="773"/>
    </location>
</feature>
<feature type="compositionally biased region" description="Basic and acidic residues" evidence="1">
    <location>
        <begin position="201"/>
        <end position="213"/>
    </location>
</feature>
<feature type="region of interest" description="Disordered" evidence="1">
    <location>
        <begin position="700"/>
        <end position="863"/>
    </location>
</feature>
<feature type="compositionally biased region" description="Polar residues" evidence="1">
    <location>
        <begin position="822"/>
        <end position="840"/>
    </location>
</feature>
<dbReference type="GO" id="GO:0005737">
    <property type="term" value="C:cytoplasm"/>
    <property type="evidence" value="ECO:0007669"/>
    <property type="project" value="TreeGrafter"/>
</dbReference>
<dbReference type="EMBL" id="CAUWAG010000010">
    <property type="protein sequence ID" value="CAJ2507210.1"/>
    <property type="molecule type" value="Genomic_DNA"/>
</dbReference>
<evidence type="ECO:0000256" key="1">
    <source>
        <dbReference type="SAM" id="MobiDB-lite"/>
    </source>
</evidence>
<feature type="compositionally biased region" description="Low complexity" evidence="1">
    <location>
        <begin position="177"/>
        <end position="192"/>
    </location>
</feature>
<dbReference type="Pfam" id="PF03399">
    <property type="entry name" value="SAC3_GANP"/>
    <property type="match status" value="1"/>
</dbReference>
<proteinExistence type="predicted"/>
<feature type="compositionally biased region" description="Basic and acidic residues" evidence="1">
    <location>
        <begin position="1134"/>
        <end position="1144"/>
    </location>
</feature>
<comment type="caution">
    <text evidence="3">The sequence shown here is derived from an EMBL/GenBank/DDBJ whole genome shotgun (WGS) entry which is preliminary data.</text>
</comment>
<dbReference type="Proteomes" id="UP001295740">
    <property type="component" value="Unassembled WGS sequence"/>
</dbReference>
<feature type="domain" description="SAC3/GANP/THP3 conserved" evidence="2">
    <location>
        <begin position="298"/>
        <end position="615"/>
    </location>
</feature>
<feature type="region of interest" description="Disordered" evidence="1">
    <location>
        <begin position="1"/>
        <end position="218"/>
    </location>
</feature>
<feature type="compositionally biased region" description="Polar residues" evidence="1">
    <location>
        <begin position="61"/>
        <end position="87"/>
    </location>
</feature>
<feature type="region of interest" description="Disordered" evidence="1">
    <location>
        <begin position="974"/>
        <end position="1000"/>
    </location>
</feature>
<feature type="compositionally biased region" description="Polar residues" evidence="1">
    <location>
        <begin position="979"/>
        <end position="998"/>
    </location>
</feature>
<dbReference type="GO" id="GO:0070390">
    <property type="term" value="C:transcription export complex 2"/>
    <property type="evidence" value="ECO:0007669"/>
    <property type="project" value="TreeGrafter"/>
</dbReference>
<protein>
    <submittedName>
        <fullName evidence="3">Uu.00g083960.m01.CDS01</fullName>
    </submittedName>
</protein>
<feature type="compositionally biased region" description="Polar residues" evidence="1">
    <location>
        <begin position="24"/>
        <end position="35"/>
    </location>
</feature>
<feature type="compositionally biased region" description="Low complexity" evidence="1">
    <location>
        <begin position="88"/>
        <end position="99"/>
    </location>
</feature>
<dbReference type="InterPro" id="IPR045107">
    <property type="entry name" value="SAC3/GANP/THP3"/>
</dbReference>
<dbReference type="InterPro" id="IPR005062">
    <property type="entry name" value="SAC3/GANP/THP3_conserved"/>
</dbReference>
<feature type="compositionally biased region" description="Basic and acidic residues" evidence="1">
    <location>
        <begin position="1220"/>
        <end position="1232"/>
    </location>
</feature>
<feature type="compositionally biased region" description="Low complexity" evidence="1">
    <location>
        <begin position="730"/>
        <end position="741"/>
    </location>
</feature>
<evidence type="ECO:0000259" key="2">
    <source>
        <dbReference type="Pfam" id="PF03399"/>
    </source>
</evidence>
<dbReference type="GO" id="GO:0006406">
    <property type="term" value="P:mRNA export from nucleus"/>
    <property type="evidence" value="ECO:0007669"/>
    <property type="project" value="TreeGrafter"/>
</dbReference>
<organism evidence="3 4">
    <name type="scientific">Anthostomella pinea</name>
    <dbReference type="NCBI Taxonomy" id="933095"/>
    <lineage>
        <taxon>Eukaryota</taxon>
        <taxon>Fungi</taxon>
        <taxon>Dikarya</taxon>
        <taxon>Ascomycota</taxon>
        <taxon>Pezizomycotina</taxon>
        <taxon>Sordariomycetes</taxon>
        <taxon>Xylariomycetidae</taxon>
        <taxon>Xylariales</taxon>
        <taxon>Xylariaceae</taxon>
        <taxon>Anthostomella</taxon>
    </lineage>
</organism>
<gene>
    <name evidence="3" type="ORF">KHLLAP_LOCUS7678</name>
</gene>
<keyword evidence="4" id="KW-1185">Reference proteome</keyword>
<feature type="region of interest" description="Disordered" evidence="1">
    <location>
        <begin position="1177"/>
        <end position="1271"/>
    </location>
</feature>
<sequence length="1434" mass="156927">MPNPERQGGWGSGGAATATIASTNPFNTPMSTQVVNPFAKPMGNPFQGNQTVQAVAHNPFGSKSTTPNPFLAATSSAQKRSASPSFGQPQNAAPKPNNPFGGRKPTPDTEYPKPSSYPANPSTFGNASQSNGTRKHADFVQPAWPKRGNGTASATKPAALKAQTNGKRKGESDFQGRSKSSRSSPDSAVVPARPSSGNRPSRGENRNAKDSSSHGRRAPAIEAQIQQQFAKEGIKPPPWPTNPGSVSQRPAMEAFRESYKAFNEKARNSLIRAGLIDDPDKRRTLDEALDFRGIAEDMCPEWEKITRITEYDIRKPEKEVDYAGDLVAKPSIMVKRLARSAAGQDAPLPMDVRSFACLRRTLDYLIDDLIPSDDLLQLRHNFLWDRTRAIRIDLSVQKYNMTADERNDLIYCLETIARFHVISLHLMSQEGFAPEDFSEQQEVEQLGKTLMSLKELYDDCVQQGIECENEAEFRGYYLIFNAHNPAMKEVVGGWGTRLWNQDGIRTATCLVESIENTSRLHGPLNPHAPTELALNMASMFFSIIASPQISYTMACFAEIHFNRVRKSMLQIIRKAYSRPRDGPKDITPAFLKERLRFDTEHEALDFAQQHGFEFSEQGGQKYLVVNSRQGFNDARVRHAFSRNIVERKRSDRPLPDVIHATVYEKVQTESSILNPEDSLFVSDSGDASLDTTNGQAFESEVDNADAAPPSSPPVTTDALPSPFRKPTVEQSAVPAAPQQSATSIFLRASNPAGPPTAGLFPSTSSTPATTIASKPVGGISSLSQPWPTKSQMGTGDHDNTQGPPESPVAHTSVASTKKKVTFSETGSIAPGTTANSTTSLFGFLNDKDRSKDPTIPTNPSPASIFSGFPSKQEISNNSAQSTTLLACETSSAPGLGSPSIATSSNTTTQPRAMTSTSSPSLFPTLQAPDASGANQVSSYAQISATLPPNSSSVISSAATAAGVASETYNSLFGGPPQATPTTPSVPLTNSAPKVSTPSVPKPDRMANFTKWYVCGDKGLLEEQLQPFAVEQVLKKIWDDFQVSEEERRRKEEDDKSWAEARRFRTYSLGVTYFYRWRDTCRSRRVVKRIQMEKEKARQWRLPENVAEREAERERAAKAKKEKTIEGAKELMRRRTKGNVEETARLRSSTRSGGESRDRSVEEALLASGVLKGVRNERAAARHAARDDNIDSENDVPTSEKIRLHSENQRRRKRGLPPLKRFPEPKTYKEGSKTAKLKAISNGTGRDSMSVSTGSLRDSTFSSSYRSSLGFNNGRVAKSRSKVTDPYWRMKANGLVQMPNGEYLHESLALPMLQEGKRFPGLGDYGLPPEASATSSQSPRGSPDIIPYTTPSAVDGARRSRVSRSPSIFEGAAQKRKRGRAEDEDLAVFQSEGPTTRKRARSGDANMESKTGDDDFLASIAELMKQVDGATKTTS</sequence>
<feature type="region of interest" description="Disordered" evidence="1">
    <location>
        <begin position="888"/>
        <end position="921"/>
    </location>
</feature>
<feature type="compositionally biased region" description="Polar residues" evidence="1">
    <location>
        <begin position="1240"/>
        <end position="1253"/>
    </location>
</feature>
<feature type="region of interest" description="Disordered" evidence="1">
    <location>
        <begin position="1134"/>
        <end position="1160"/>
    </location>
</feature>
<accession>A0AAI8VMT9</accession>
<feature type="compositionally biased region" description="Polar residues" evidence="1">
    <location>
        <begin position="899"/>
        <end position="913"/>
    </location>
</feature>